<reference evidence="14 15" key="1">
    <citation type="submission" date="2023-07" db="EMBL/GenBank/DDBJ databases">
        <title>Genomic Encyclopedia of Type Strains, Phase IV (KMG-IV): sequencing the most valuable type-strain genomes for metagenomic binning, comparative biology and taxonomic classification.</title>
        <authorList>
            <person name="Goeker M."/>
        </authorList>
    </citation>
    <scope>NUCLEOTIDE SEQUENCE [LARGE SCALE GENOMIC DNA]</scope>
    <source>
        <strain evidence="14 15">DSM 16784</strain>
    </source>
</reference>
<evidence type="ECO:0000256" key="6">
    <source>
        <dbReference type="ARBA" id="ARBA00022989"/>
    </source>
</evidence>
<dbReference type="InterPro" id="IPR000644">
    <property type="entry name" value="CBS_dom"/>
</dbReference>
<sequence>MVNIIILIILVLVNAFFAGSEIALISLNKNKIRSQMEEGNKKSKILYKLIEIPTRLLSMIQVGVTLSGFLNSALASDVFADVLVEFMVGAGIPMTRSIAMVIITLLLTIVTLIFGELVPKRIAMNSPEKFSNAIAYPLYIIYRAVIPLVHALSFLTNLVLRLIGIDPDKNDNQVTEEEIRLMVATSSEEGEIDDSEKEMIDNIFEFNDTIVEDVMTHRVDVEALDIDTSYEEVLKYFETAKYTRIPIFEKTLDDVVGILHAKDVLSCISRMNDISEFSLKEIIRKPVFVPDSKMIDQLFYELKAEKTHIAIVIDEYGGTAGIVTMEDLIEEIVGEVFDEYDDIPIGYRKIGEGQYLMDGSLELDEVEKILDIDLPVDEYDTLNGFIVSKLGRLPEEDDRSSVEDEGYRFRILKVDEKVIEQVKVEKLEKKEEKDED</sequence>
<dbReference type="PANTHER" id="PTHR43099:SF2">
    <property type="entry name" value="UPF0053 PROTEIN YRKA"/>
    <property type="match status" value="1"/>
</dbReference>
<dbReference type="RefSeq" id="WP_307405802.1">
    <property type="nucleotide sequence ID" value="NZ_JAUSUR010000001.1"/>
</dbReference>
<dbReference type="SUPFAM" id="SSF54631">
    <property type="entry name" value="CBS-domain pair"/>
    <property type="match status" value="1"/>
</dbReference>
<dbReference type="Pfam" id="PF03471">
    <property type="entry name" value="CorC_HlyC"/>
    <property type="match status" value="1"/>
</dbReference>
<evidence type="ECO:0000256" key="7">
    <source>
        <dbReference type="ARBA" id="ARBA00023122"/>
    </source>
</evidence>
<evidence type="ECO:0000256" key="8">
    <source>
        <dbReference type="ARBA" id="ARBA00023136"/>
    </source>
</evidence>
<name>A0ABU0E0R3_9FIRM</name>
<evidence type="ECO:0000313" key="15">
    <source>
        <dbReference type="Proteomes" id="UP001230220"/>
    </source>
</evidence>
<keyword evidence="3" id="KW-1003">Cell membrane</keyword>
<evidence type="ECO:0000256" key="10">
    <source>
        <dbReference type="PROSITE-ProRule" id="PRU01193"/>
    </source>
</evidence>
<proteinExistence type="inferred from homology"/>
<evidence type="ECO:0000259" key="12">
    <source>
        <dbReference type="PROSITE" id="PS51371"/>
    </source>
</evidence>
<comment type="caution">
    <text evidence="14">The sequence shown here is derived from an EMBL/GenBank/DDBJ whole genome shotgun (WGS) entry which is preliminary data.</text>
</comment>
<keyword evidence="7 9" id="KW-0129">CBS domain</keyword>
<keyword evidence="15" id="KW-1185">Reference proteome</keyword>
<evidence type="ECO:0000313" key="14">
    <source>
        <dbReference type="EMBL" id="MDQ0360140.1"/>
    </source>
</evidence>
<evidence type="ECO:0000256" key="3">
    <source>
        <dbReference type="ARBA" id="ARBA00022475"/>
    </source>
</evidence>
<dbReference type="SUPFAM" id="SSF56176">
    <property type="entry name" value="FAD-binding/transporter-associated domain-like"/>
    <property type="match status" value="1"/>
</dbReference>
<dbReference type="InterPro" id="IPR046342">
    <property type="entry name" value="CBS_dom_sf"/>
</dbReference>
<accession>A0ABU0E0R3</accession>
<dbReference type="PROSITE" id="PS51846">
    <property type="entry name" value="CNNM"/>
    <property type="match status" value="1"/>
</dbReference>
<dbReference type="EMBL" id="JAUSUR010000001">
    <property type="protein sequence ID" value="MDQ0360140.1"/>
    <property type="molecule type" value="Genomic_DNA"/>
</dbReference>
<dbReference type="PROSITE" id="PS51371">
    <property type="entry name" value="CBS"/>
    <property type="match status" value="2"/>
</dbReference>
<evidence type="ECO:0000256" key="11">
    <source>
        <dbReference type="SAM" id="Phobius"/>
    </source>
</evidence>
<feature type="domain" description="CBS" evidence="12">
    <location>
        <begin position="282"/>
        <end position="339"/>
    </location>
</feature>
<comment type="subcellular location">
    <subcellularLocation>
        <location evidence="1">Cell membrane</location>
        <topology evidence="1">Multi-pass membrane protein</topology>
    </subcellularLocation>
</comment>
<dbReference type="SMART" id="SM01091">
    <property type="entry name" value="CorC_HlyC"/>
    <property type="match status" value="1"/>
</dbReference>
<feature type="transmembrane region" description="Helical" evidence="11">
    <location>
        <begin position="6"/>
        <end position="27"/>
    </location>
</feature>
<dbReference type="InterPro" id="IPR044751">
    <property type="entry name" value="Ion_transp-like_CBS"/>
</dbReference>
<dbReference type="Gene3D" id="3.30.465.10">
    <property type="match status" value="1"/>
</dbReference>
<evidence type="ECO:0000256" key="2">
    <source>
        <dbReference type="ARBA" id="ARBA00006337"/>
    </source>
</evidence>
<comment type="similarity">
    <text evidence="2">Belongs to the UPF0053 family.</text>
</comment>
<gene>
    <name evidence="14" type="ORF">J2S15_000871</name>
</gene>
<evidence type="ECO:0000256" key="5">
    <source>
        <dbReference type="ARBA" id="ARBA00022737"/>
    </source>
</evidence>
<dbReference type="InterPro" id="IPR051676">
    <property type="entry name" value="UPF0053_domain"/>
</dbReference>
<evidence type="ECO:0000259" key="13">
    <source>
        <dbReference type="PROSITE" id="PS51846"/>
    </source>
</evidence>
<feature type="transmembrane region" description="Helical" evidence="11">
    <location>
        <begin position="136"/>
        <end position="160"/>
    </location>
</feature>
<dbReference type="Gene3D" id="3.10.580.10">
    <property type="entry name" value="CBS-domain"/>
    <property type="match status" value="1"/>
</dbReference>
<dbReference type="Pfam" id="PF01595">
    <property type="entry name" value="CNNM"/>
    <property type="match status" value="1"/>
</dbReference>
<dbReference type="InterPro" id="IPR016169">
    <property type="entry name" value="FAD-bd_PCMH_sub2"/>
</dbReference>
<keyword evidence="5" id="KW-0677">Repeat</keyword>
<dbReference type="CDD" id="cd04590">
    <property type="entry name" value="CBS_pair_CorC_HlyC_assoc"/>
    <property type="match status" value="1"/>
</dbReference>
<evidence type="ECO:0000256" key="9">
    <source>
        <dbReference type="PROSITE-ProRule" id="PRU00703"/>
    </source>
</evidence>
<feature type="transmembrane region" description="Helical" evidence="11">
    <location>
        <begin position="94"/>
        <end position="115"/>
    </location>
</feature>
<evidence type="ECO:0000256" key="1">
    <source>
        <dbReference type="ARBA" id="ARBA00004651"/>
    </source>
</evidence>
<dbReference type="PANTHER" id="PTHR43099">
    <property type="entry name" value="UPF0053 PROTEIN YRKA"/>
    <property type="match status" value="1"/>
</dbReference>
<dbReference type="Pfam" id="PF00571">
    <property type="entry name" value="CBS"/>
    <property type="match status" value="2"/>
</dbReference>
<keyword evidence="8 10" id="KW-0472">Membrane</keyword>
<keyword evidence="4 10" id="KW-0812">Transmembrane</keyword>
<evidence type="ECO:0000256" key="4">
    <source>
        <dbReference type="ARBA" id="ARBA00022692"/>
    </source>
</evidence>
<feature type="domain" description="CNNM transmembrane" evidence="13">
    <location>
        <begin position="1"/>
        <end position="196"/>
    </location>
</feature>
<organism evidence="14 15">
    <name type="scientific">Breznakia pachnodae</name>
    <dbReference type="NCBI Taxonomy" id="265178"/>
    <lineage>
        <taxon>Bacteria</taxon>
        <taxon>Bacillati</taxon>
        <taxon>Bacillota</taxon>
        <taxon>Erysipelotrichia</taxon>
        <taxon>Erysipelotrichales</taxon>
        <taxon>Erysipelotrichaceae</taxon>
        <taxon>Breznakia</taxon>
    </lineage>
</organism>
<keyword evidence="6 10" id="KW-1133">Transmembrane helix</keyword>
<dbReference type="Proteomes" id="UP001230220">
    <property type="component" value="Unassembled WGS sequence"/>
</dbReference>
<dbReference type="InterPro" id="IPR002550">
    <property type="entry name" value="CNNM"/>
</dbReference>
<dbReference type="InterPro" id="IPR036318">
    <property type="entry name" value="FAD-bd_PCMH-like_sf"/>
</dbReference>
<feature type="transmembrane region" description="Helical" evidence="11">
    <location>
        <begin position="56"/>
        <end position="74"/>
    </location>
</feature>
<protein>
    <submittedName>
        <fullName evidence="14">Hemolysin</fullName>
    </submittedName>
</protein>
<feature type="domain" description="CBS" evidence="12">
    <location>
        <begin position="215"/>
        <end position="274"/>
    </location>
</feature>
<dbReference type="InterPro" id="IPR005170">
    <property type="entry name" value="Transptr-assoc_dom"/>
</dbReference>